<reference evidence="3" key="1">
    <citation type="submission" date="2023-10" db="EMBL/GenBank/DDBJ databases">
        <title>Genome assembly of Pristionchus species.</title>
        <authorList>
            <person name="Yoshida K."/>
            <person name="Sommer R.J."/>
        </authorList>
    </citation>
    <scope>NUCLEOTIDE SEQUENCE</scope>
    <source>
        <strain evidence="3">RS5133</strain>
    </source>
</reference>
<keyword evidence="4" id="KW-1185">Reference proteome</keyword>
<dbReference type="SMART" id="SM00355">
    <property type="entry name" value="ZnF_C2H2"/>
    <property type="match status" value="2"/>
</dbReference>
<evidence type="ECO:0000259" key="2">
    <source>
        <dbReference type="SMART" id="SM00355"/>
    </source>
</evidence>
<comment type="caution">
    <text evidence="3">The sequence shown here is derived from an EMBL/GenBank/DDBJ whole genome shotgun (WGS) entry which is preliminary data.</text>
</comment>
<dbReference type="AlphaFoldDB" id="A0AAV5WGB8"/>
<dbReference type="EMBL" id="BTSY01000005">
    <property type="protein sequence ID" value="GMT29774.1"/>
    <property type="molecule type" value="Genomic_DNA"/>
</dbReference>
<accession>A0AAV5WGB8</accession>
<feature type="compositionally biased region" description="Basic and acidic residues" evidence="1">
    <location>
        <begin position="321"/>
        <end position="332"/>
    </location>
</feature>
<feature type="domain" description="C2H2-type" evidence="2">
    <location>
        <begin position="368"/>
        <end position="392"/>
    </location>
</feature>
<feature type="region of interest" description="Disordered" evidence="1">
    <location>
        <begin position="313"/>
        <end position="332"/>
    </location>
</feature>
<name>A0AAV5WGB8_9BILA</name>
<feature type="region of interest" description="Disordered" evidence="1">
    <location>
        <begin position="271"/>
        <end position="291"/>
    </location>
</feature>
<proteinExistence type="predicted"/>
<sequence>MDPGSPLTIVERWREKTHELSRRSKDVLFSLFERTFETMALVLEPEPDRKQIQRSLVTLEVERKLSLEDDEGSEIPLREVSYGFVQSLQFVLQKRTKIRDQSEGLERGTLVEPNSPLEIVEEWRAKARDFSRQSKDVLFSLFDRSFETIALMLEKEPDYKRIRRSLVSMEAQRTISIQDDEEKELPLRDAIYGLVHCLYLTLQELTKIKEQPEVVDESARDLTMDNQGSSQAVFALINRLHFLPQTTQPIDTPTQPNSITEILDFLDNEVKNEETESIPEEAQNEDDSPPFLQAYFKTEDYTEYGGEEEEYCENNEETEKEEEKKENEQLPKKRKIKEKEWKTHYGSYTFKNTLQKKNSSSSYQKQEMQCPMCKNYQSRSVKAMYHHLRNTHGTTPSRIGIMFECDCGNKAPSDSHYIRHCKLRNFKIIHEKRIEEKRSVVKCILCESRLSAAMSYAEHLQKVHYSSLIKSGIHLLCSCGETIASRSAAYKHTKICAERDFSVQKS</sequence>
<protein>
    <recommendedName>
        <fullName evidence="2">C2H2-type domain-containing protein</fullName>
    </recommendedName>
</protein>
<feature type="compositionally biased region" description="Acidic residues" evidence="1">
    <location>
        <begin position="275"/>
        <end position="288"/>
    </location>
</feature>
<gene>
    <name evidence="3" type="ORF">PFISCL1PPCAC_21071</name>
</gene>
<dbReference type="Proteomes" id="UP001432322">
    <property type="component" value="Unassembled WGS sequence"/>
</dbReference>
<evidence type="ECO:0000313" key="3">
    <source>
        <dbReference type="EMBL" id="GMT29774.1"/>
    </source>
</evidence>
<evidence type="ECO:0000313" key="4">
    <source>
        <dbReference type="Proteomes" id="UP001432322"/>
    </source>
</evidence>
<dbReference type="InterPro" id="IPR013087">
    <property type="entry name" value="Znf_C2H2_type"/>
</dbReference>
<feature type="domain" description="C2H2-type" evidence="2">
    <location>
        <begin position="441"/>
        <end position="464"/>
    </location>
</feature>
<evidence type="ECO:0000256" key="1">
    <source>
        <dbReference type="SAM" id="MobiDB-lite"/>
    </source>
</evidence>
<organism evidence="3 4">
    <name type="scientific">Pristionchus fissidentatus</name>
    <dbReference type="NCBI Taxonomy" id="1538716"/>
    <lineage>
        <taxon>Eukaryota</taxon>
        <taxon>Metazoa</taxon>
        <taxon>Ecdysozoa</taxon>
        <taxon>Nematoda</taxon>
        <taxon>Chromadorea</taxon>
        <taxon>Rhabditida</taxon>
        <taxon>Rhabditina</taxon>
        <taxon>Diplogasteromorpha</taxon>
        <taxon>Diplogasteroidea</taxon>
        <taxon>Neodiplogasteridae</taxon>
        <taxon>Pristionchus</taxon>
    </lineage>
</organism>